<feature type="region of interest" description="Disordered" evidence="2">
    <location>
        <begin position="148"/>
        <end position="172"/>
    </location>
</feature>
<keyword evidence="1" id="KW-0175">Coiled coil</keyword>
<dbReference type="EMBL" id="RZGK01000009">
    <property type="protein sequence ID" value="KAF9696647.1"/>
    <property type="molecule type" value="Genomic_DNA"/>
</dbReference>
<evidence type="ECO:0000313" key="3">
    <source>
        <dbReference type="EMBL" id="KAF9696647.1"/>
    </source>
</evidence>
<name>A0A8H7J535_9PLEO</name>
<accession>A0A8H7J535</accession>
<evidence type="ECO:0000256" key="1">
    <source>
        <dbReference type="SAM" id="Coils"/>
    </source>
</evidence>
<organism evidence="3 4">
    <name type="scientific">Ascochyta lentis</name>
    <dbReference type="NCBI Taxonomy" id="205686"/>
    <lineage>
        <taxon>Eukaryota</taxon>
        <taxon>Fungi</taxon>
        <taxon>Dikarya</taxon>
        <taxon>Ascomycota</taxon>
        <taxon>Pezizomycotina</taxon>
        <taxon>Dothideomycetes</taxon>
        <taxon>Pleosporomycetidae</taxon>
        <taxon>Pleosporales</taxon>
        <taxon>Pleosporineae</taxon>
        <taxon>Didymellaceae</taxon>
        <taxon>Ascochyta</taxon>
    </lineage>
</organism>
<evidence type="ECO:0000256" key="2">
    <source>
        <dbReference type="SAM" id="MobiDB-lite"/>
    </source>
</evidence>
<feature type="coiled-coil region" evidence="1">
    <location>
        <begin position="84"/>
        <end position="122"/>
    </location>
</feature>
<protein>
    <submittedName>
        <fullName evidence="3">Uncharacterized protein</fullName>
    </submittedName>
</protein>
<dbReference type="OrthoDB" id="3800276at2759"/>
<reference evidence="3" key="2">
    <citation type="submission" date="2020-09" db="EMBL/GenBank/DDBJ databases">
        <title>Reference genome assembly for Australian Ascochyta lentis isolate Al4.</title>
        <authorList>
            <person name="Lee R.C."/>
            <person name="Farfan-Caceres L.M."/>
            <person name="Debler J.W."/>
            <person name="Williams A.H."/>
            <person name="Henares B.M."/>
        </authorList>
    </citation>
    <scope>NUCLEOTIDE SEQUENCE</scope>
    <source>
        <strain evidence="3">Al4</strain>
    </source>
</reference>
<sequence>MAPTNEMKDGSIRQYESKFHLQTEAGEANNDADAEADVATTAYSTTQCAALPPVGFASKCEDEDLASTLPLYSQRLVQQLFATLDSKNIRTRNLERELEQYRQREEAQLHIHAQNIKAANETQQKRNLLRNLEPVFAGEAQLFTKEKEISETGKDRSNAEAAASTKTPQDTKVKNKGISIAAKSISEKGDVLKVASINFWAFGTAKQQFRANPAQLDFSNVSLPTDFNVDINDNRIVQLRLHDYYKGWLDSMSAHDMLQAWSEGKTPWDAIQYLFDKADTRSPLNAGRNVGMLFGWSAACINNGKPEHDGRLDDRAWGLHHISPRSEHVSGNGRDFWQGVKWGKETANGLFDLKVKSDIWQTLKDPKQVEYLKEACRQGREL</sequence>
<keyword evidence="4" id="KW-1185">Reference proteome</keyword>
<dbReference type="Proteomes" id="UP000651452">
    <property type="component" value="Unassembled WGS sequence"/>
</dbReference>
<dbReference type="AlphaFoldDB" id="A0A8H7J535"/>
<reference evidence="3" key="1">
    <citation type="submission" date="2018-12" db="EMBL/GenBank/DDBJ databases">
        <authorList>
            <person name="Syme R.A."/>
            <person name="Farfan-Caceres L."/>
            <person name="Lichtenzveig J."/>
        </authorList>
    </citation>
    <scope>NUCLEOTIDE SEQUENCE</scope>
    <source>
        <strain evidence="3">Al4</strain>
    </source>
</reference>
<feature type="compositionally biased region" description="Basic and acidic residues" evidence="2">
    <location>
        <begin position="148"/>
        <end position="158"/>
    </location>
</feature>
<comment type="caution">
    <text evidence="3">The sequence shown here is derived from an EMBL/GenBank/DDBJ whole genome shotgun (WGS) entry which is preliminary data.</text>
</comment>
<gene>
    <name evidence="3" type="ORF">EKO04_005404</name>
</gene>
<evidence type="ECO:0000313" key="4">
    <source>
        <dbReference type="Proteomes" id="UP000651452"/>
    </source>
</evidence>
<proteinExistence type="predicted"/>